<reference evidence="2 3" key="1">
    <citation type="submission" date="2018-08" db="EMBL/GenBank/DDBJ databases">
        <title>Recombination of ecologically and evolutionarily significant loci maintains genetic cohesion in the Pseudomonas syringae species complex.</title>
        <authorList>
            <person name="Dillon M."/>
            <person name="Thakur S."/>
            <person name="Almeida R.N.D."/>
            <person name="Weir B.S."/>
            <person name="Guttman D.S."/>
        </authorList>
    </citation>
    <scope>NUCLEOTIDE SEQUENCE [LARGE SCALE GENOMIC DNA]</scope>
    <source>
        <strain evidence="2 3">ICMP 4092</strain>
    </source>
</reference>
<accession>A0A3M3ZEZ2</accession>
<feature type="compositionally biased region" description="Basic and acidic residues" evidence="1">
    <location>
        <begin position="58"/>
        <end position="77"/>
    </location>
</feature>
<sequence length="312" mass="34749">MLTQGLCHDAESPGQQVHFGGRGNGQRDLVITFANAVGSLGQRFDRCTKATGNTVRGHKADAQHRQPDQPQKARDPQRTIAGIDLGAADVFQRLAVHIQQAVTQAVKAFTQLRIATYASRVGAKLFQGIDESPVIDPGPLKPVAHILLRVLRRSFLQQLLELTLNLFQLGRVAVDPGHQHQLVTQVLTQLQAQIQNGEVVLNQRFLRARHLHDADEPQQQSEQGDCDKRRNAQKEASAQLHGQFHLRSFIGCTVCVFGKASKHRYPASWRPDQGFRWSPARHRCALFPARPDSERHRRAARCSPVARPCPDG</sequence>
<gene>
    <name evidence="2" type="ORF">ALQ32_05677</name>
</gene>
<dbReference type="EMBL" id="RBQC01000014">
    <property type="protein sequence ID" value="RMO93192.1"/>
    <property type="molecule type" value="Genomic_DNA"/>
</dbReference>
<dbReference type="Proteomes" id="UP000268056">
    <property type="component" value="Unassembled WGS sequence"/>
</dbReference>
<organism evidence="2 3">
    <name type="scientific">Pseudomonas syringae pv. tagetis</name>
    <dbReference type="NCBI Taxonomy" id="129140"/>
    <lineage>
        <taxon>Bacteria</taxon>
        <taxon>Pseudomonadati</taxon>
        <taxon>Pseudomonadota</taxon>
        <taxon>Gammaproteobacteria</taxon>
        <taxon>Pseudomonadales</taxon>
        <taxon>Pseudomonadaceae</taxon>
        <taxon>Pseudomonas</taxon>
    </lineage>
</organism>
<evidence type="ECO:0000313" key="3">
    <source>
        <dbReference type="Proteomes" id="UP000268056"/>
    </source>
</evidence>
<proteinExistence type="predicted"/>
<evidence type="ECO:0000313" key="2">
    <source>
        <dbReference type="EMBL" id="RMO93192.1"/>
    </source>
</evidence>
<feature type="region of interest" description="Disordered" evidence="1">
    <location>
        <begin position="212"/>
        <end position="234"/>
    </location>
</feature>
<name>A0A3M3ZEZ2_9PSED</name>
<protein>
    <submittedName>
        <fullName evidence="2">Uncharacterized protein</fullName>
    </submittedName>
</protein>
<comment type="caution">
    <text evidence="2">The sequence shown here is derived from an EMBL/GenBank/DDBJ whole genome shotgun (WGS) entry which is preliminary data.</text>
</comment>
<feature type="region of interest" description="Disordered" evidence="1">
    <location>
        <begin position="53"/>
        <end position="77"/>
    </location>
</feature>
<dbReference type="AlphaFoldDB" id="A0A3M3ZEZ2"/>
<feature type="region of interest" description="Disordered" evidence="1">
    <location>
        <begin position="1"/>
        <end position="21"/>
    </location>
</feature>
<evidence type="ECO:0000256" key="1">
    <source>
        <dbReference type="SAM" id="MobiDB-lite"/>
    </source>
</evidence>